<dbReference type="Pfam" id="PF16363">
    <property type="entry name" value="GDP_Man_Dehyd"/>
    <property type="match status" value="1"/>
</dbReference>
<dbReference type="RefSeq" id="WP_021169238.1">
    <property type="nucleotide sequence ID" value="NZ_CTRP01000003.1"/>
</dbReference>
<evidence type="ECO:0000256" key="2">
    <source>
        <dbReference type="ARBA" id="ARBA00001911"/>
    </source>
</evidence>
<evidence type="ECO:0000313" key="11">
    <source>
        <dbReference type="Proteomes" id="UP000049855"/>
    </source>
</evidence>
<dbReference type="CDD" id="cd05246">
    <property type="entry name" value="dTDP_GD_SDR_e"/>
    <property type="match status" value="1"/>
</dbReference>
<dbReference type="GO" id="GO:0008460">
    <property type="term" value="F:dTDP-glucose 4,6-dehydratase activity"/>
    <property type="evidence" value="ECO:0007669"/>
    <property type="project" value="UniProtKB-EC"/>
</dbReference>
<comment type="cofactor">
    <cofactor evidence="2 8">
        <name>NAD(+)</name>
        <dbReference type="ChEBI" id="CHEBI:57540"/>
    </cofactor>
</comment>
<dbReference type="SUPFAM" id="SSF51735">
    <property type="entry name" value="NAD(P)-binding Rossmann-fold domains"/>
    <property type="match status" value="1"/>
</dbReference>
<keyword evidence="11" id="KW-1185">Reference proteome</keyword>
<evidence type="ECO:0000256" key="5">
    <source>
        <dbReference type="ARBA" id="ARBA00016977"/>
    </source>
</evidence>
<sequence>MQTILVTGGAGFIGSNFIHIASKNPNIRLINLDNLTYAGNLDSLKDIDHDSRYTFIQGDICDSDLVNDSFAQYQPDSIVHFAAESHVDRSIDGPGEFIRTNIQGTFTLLEGARKYWRELGEEKQDKFRFLHISTDEVYGSLGASGFFTEETAYAPNSPYSASKASSDHLVRAYHHTYGLPVLMSNCSNNYGPYQFPEKLIPLMILNALEGKALPIYGNGQNVRDWLYVEDHCQAILRVLEAGKPGEKYNIGGHNEKKNLDIVHTLCNILDEKKPRSDGKSYREQITYVKDRPGHDMRYAIDASKIQKELGWVPAETFETGIVKTVEWYLNNLEWCRRVTDGSYRRERLGLVARGAGHGV</sequence>
<evidence type="ECO:0000256" key="4">
    <source>
        <dbReference type="ARBA" id="ARBA00011990"/>
    </source>
</evidence>
<gene>
    <name evidence="10" type="ORF">SpAn4DRAFT_1475</name>
</gene>
<dbReference type="GO" id="GO:0009225">
    <property type="term" value="P:nucleotide-sugar metabolic process"/>
    <property type="evidence" value="ECO:0007669"/>
    <property type="project" value="InterPro"/>
</dbReference>
<comment type="similarity">
    <text evidence="3 8">Belongs to the NAD(P)-dependent epimerase/dehydratase family. dTDP-glucose dehydratase subfamily.</text>
</comment>
<evidence type="ECO:0000259" key="9">
    <source>
        <dbReference type="Pfam" id="PF16363"/>
    </source>
</evidence>
<evidence type="ECO:0000256" key="7">
    <source>
        <dbReference type="ARBA" id="ARBA00023239"/>
    </source>
</evidence>
<comment type="catalytic activity">
    <reaction evidence="1 8">
        <text>dTDP-alpha-D-glucose = dTDP-4-dehydro-6-deoxy-alpha-D-glucose + H2O</text>
        <dbReference type="Rhea" id="RHEA:17221"/>
        <dbReference type="ChEBI" id="CHEBI:15377"/>
        <dbReference type="ChEBI" id="CHEBI:57477"/>
        <dbReference type="ChEBI" id="CHEBI:57649"/>
        <dbReference type="EC" id="4.2.1.46"/>
    </reaction>
</comment>
<accession>A0A0U1KSV3</accession>
<dbReference type="PANTHER" id="PTHR43000">
    <property type="entry name" value="DTDP-D-GLUCOSE 4,6-DEHYDRATASE-RELATED"/>
    <property type="match status" value="1"/>
</dbReference>
<proteinExistence type="inferred from homology"/>
<dbReference type="Gene3D" id="3.90.25.10">
    <property type="entry name" value="UDP-galactose 4-epimerase, domain 1"/>
    <property type="match status" value="1"/>
</dbReference>
<feature type="domain" description="NAD(P)-binding" evidence="9">
    <location>
        <begin position="5"/>
        <end position="323"/>
    </location>
</feature>
<dbReference type="EMBL" id="CTRP01000003">
    <property type="protein sequence ID" value="CQR70506.1"/>
    <property type="molecule type" value="Genomic_DNA"/>
</dbReference>
<dbReference type="AlphaFoldDB" id="A0A0U1KSV3"/>
<evidence type="ECO:0000256" key="1">
    <source>
        <dbReference type="ARBA" id="ARBA00001539"/>
    </source>
</evidence>
<evidence type="ECO:0000256" key="8">
    <source>
        <dbReference type="RuleBase" id="RU004473"/>
    </source>
</evidence>
<keyword evidence="7 8" id="KW-0456">Lyase</keyword>
<dbReference type="EC" id="4.2.1.46" evidence="4 8"/>
<dbReference type="InterPro" id="IPR016040">
    <property type="entry name" value="NAD(P)-bd_dom"/>
</dbReference>
<dbReference type="InterPro" id="IPR005888">
    <property type="entry name" value="dTDP_Gluc_deHydtase"/>
</dbReference>
<dbReference type="InterPro" id="IPR036291">
    <property type="entry name" value="NAD(P)-bd_dom_sf"/>
</dbReference>
<protein>
    <recommendedName>
        <fullName evidence="5 8">dTDP-glucose 4,6-dehydratase</fullName>
        <ecNumber evidence="4 8">4.2.1.46</ecNumber>
    </recommendedName>
</protein>
<keyword evidence="6" id="KW-0520">NAD</keyword>
<dbReference type="Gene3D" id="3.40.50.720">
    <property type="entry name" value="NAD(P)-binding Rossmann-like Domain"/>
    <property type="match status" value="1"/>
</dbReference>
<organism evidence="10 11">
    <name type="scientific">Sporomusa ovata</name>
    <dbReference type="NCBI Taxonomy" id="2378"/>
    <lineage>
        <taxon>Bacteria</taxon>
        <taxon>Bacillati</taxon>
        <taxon>Bacillota</taxon>
        <taxon>Negativicutes</taxon>
        <taxon>Selenomonadales</taxon>
        <taxon>Sporomusaceae</taxon>
        <taxon>Sporomusa</taxon>
    </lineage>
</organism>
<dbReference type="NCBIfam" id="TIGR01181">
    <property type="entry name" value="dTDP_gluc_dehyt"/>
    <property type="match status" value="1"/>
</dbReference>
<name>A0A0U1KSV3_9FIRM</name>
<dbReference type="Proteomes" id="UP000049855">
    <property type="component" value="Unassembled WGS sequence"/>
</dbReference>
<evidence type="ECO:0000256" key="3">
    <source>
        <dbReference type="ARBA" id="ARBA00008178"/>
    </source>
</evidence>
<evidence type="ECO:0000313" key="10">
    <source>
        <dbReference type="EMBL" id="CQR70506.1"/>
    </source>
</evidence>
<evidence type="ECO:0000256" key="6">
    <source>
        <dbReference type="ARBA" id="ARBA00023027"/>
    </source>
</evidence>
<reference evidence="11" key="1">
    <citation type="submission" date="2015-03" db="EMBL/GenBank/DDBJ databases">
        <authorList>
            <person name="Nijsse Bart"/>
        </authorList>
    </citation>
    <scope>NUCLEOTIDE SEQUENCE [LARGE SCALE GENOMIC DNA]</scope>
</reference>